<evidence type="ECO:0000256" key="6">
    <source>
        <dbReference type="ARBA" id="ARBA00023015"/>
    </source>
</evidence>
<dbReference type="FunFam" id="3.30.160.60:FF:001732">
    <property type="entry name" value="Zgc:162936"/>
    <property type="match status" value="1"/>
</dbReference>
<evidence type="ECO:0000256" key="10">
    <source>
        <dbReference type="PROSITE-ProRule" id="PRU00042"/>
    </source>
</evidence>
<dbReference type="GO" id="GO:0005634">
    <property type="term" value="C:nucleus"/>
    <property type="evidence" value="ECO:0007669"/>
    <property type="project" value="UniProtKB-SubCell"/>
</dbReference>
<organism evidence="13 14">
    <name type="scientific">Tupaia chinensis</name>
    <name type="common">Chinese tree shrew</name>
    <name type="synonym">Tupaia belangeri chinensis</name>
    <dbReference type="NCBI Taxonomy" id="246437"/>
    <lineage>
        <taxon>Eukaryota</taxon>
        <taxon>Metazoa</taxon>
        <taxon>Chordata</taxon>
        <taxon>Craniata</taxon>
        <taxon>Vertebrata</taxon>
        <taxon>Euteleostomi</taxon>
        <taxon>Mammalia</taxon>
        <taxon>Eutheria</taxon>
        <taxon>Euarchontoglires</taxon>
        <taxon>Scandentia</taxon>
        <taxon>Tupaiidae</taxon>
        <taxon>Tupaia</taxon>
    </lineage>
</organism>
<evidence type="ECO:0000256" key="3">
    <source>
        <dbReference type="ARBA" id="ARBA00022737"/>
    </source>
</evidence>
<dbReference type="Proteomes" id="UP000011518">
    <property type="component" value="Unassembled WGS sequence"/>
</dbReference>
<dbReference type="FunFam" id="3.30.160.60:FF:000176">
    <property type="entry name" value="zinc finger protein 70"/>
    <property type="match status" value="1"/>
</dbReference>
<proteinExistence type="predicted"/>
<evidence type="ECO:0000256" key="8">
    <source>
        <dbReference type="ARBA" id="ARBA00023163"/>
    </source>
</evidence>
<dbReference type="EMBL" id="KB320722">
    <property type="protein sequence ID" value="ELW64600.1"/>
    <property type="molecule type" value="Genomic_DNA"/>
</dbReference>
<dbReference type="GO" id="GO:0043565">
    <property type="term" value="F:sequence-specific DNA binding"/>
    <property type="evidence" value="ECO:0007669"/>
    <property type="project" value="UniProtKB-ARBA"/>
</dbReference>
<evidence type="ECO:0000259" key="12">
    <source>
        <dbReference type="PROSITE" id="PS50157"/>
    </source>
</evidence>
<keyword evidence="9" id="KW-0539">Nucleus</keyword>
<evidence type="ECO:0000256" key="1">
    <source>
        <dbReference type="ARBA" id="ARBA00004123"/>
    </source>
</evidence>
<feature type="domain" description="C2H2-type" evidence="12">
    <location>
        <begin position="6"/>
        <end position="27"/>
    </location>
</feature>
<keyword evidence="8" id="KW-0804">Transcription</keyword>
<dbReference type="FunFam" id="3.30.160.60:FF:001087">
    <property type="entry name" value="Zinc finger and SCAN domain-containing protein 26"/>
    <property type="match status" value="1"/>
</dbReference>
<dbReference type="PROSITE" id="PS00028">
    <property type="entry name" value="ZINC_FINGER_C2H2_1"/>
    <property type="match status" value="2"/>
</dbReference>
<keyword evidence="14" id="KW-1185">Reference proteome</keyword>
<dbReference type="SUPFAM" id="SSF57667">
    <property type="entry name" value="beta-beta-alpha zinc fingers"/>
    <property type="match status" value="2"/>
</dbReference>
<reference evidence="14" key="2">
    <citation type="journal article" date="2013" name="Nat. Commun.">
        <title>Genome of the Chinese tree shrew.</title>
        <authorList>
            <person name="Fan Y."/>
            <person name="Huang Z.Y."/>
            <person name="Cao C.C."/>
            <person name="Chen C.S."/>
            <person name="Chen Y.X."/>
            <person name="Fan D.D."/>
            <person name="He J."/>
            <person name="Hou H.L."/>
            <person name="Hu L."/>
            <person name="Hu X.T."/>
            <person name="Jiang X.T."/>
            <person name="Lai R."/>
            <person name="Lang Y.S."/>
            <person name="Liang B."/>
            <person name="Liao S.G."/>
            <person name="Mu D."/>
            <person name="Ma Y.Y."/>
            <person name="Niu Y.Y."/>
            <person name="Sun X.Q."/>
            <person name="Xia J.Q."/>
            <person name="Xiao J."/>
            <person name="Xiong Z.Q."/>
            <person name="Xu L."/>
            <person name="Yang L."/>
            <person name="Zhang Y."/>
            <person name="Zhao W."/>
            <person name="Zhao X.D."/>
            <person name="Zheng Y.T."/>
            <person name="Zhou J.M."/>
            <person name="Zhu Y.B."/>
            <person name="Zhang G.J."/>
            <person name="Wang J."/>
            <person name="Yao Y.G."/>
        </authorList>
    </citation>
    <scope>NUCLEOTIDE SEQUENCE [LARGE SCALE GENOMIC DNA]</scope>
</reference>
<dbReference type="Pfam" id="PF00096">
    <property type="entry name" value="zf-C2H2"/>
    <property type="match status" value="2"/>
</dbReference>
<comment type="subcellular location">
    <subcellularLocation>
        <location evidence="1">Nucleus</location>
    </subcellularLocation>
</comment>
<evidence type="ECO:0000313" key="13">
    <source>
        <dbReference type="EMBL" id="ELW64600.1"/>
    </source>
</evidence>
<protein>
    <submittedName>
        <fullName evidence="13">Zinc finger and SCAN domain-containing protein 12</fullName>
    </submittedName>
</protein>
<dbReference type="FunFam" id="3.30.160.60:FF:002343">
    <property type="entry name" value="Zinc finger protein 33A"/>
    <property type="match status" value="1"/>
</dbReference>
<dbReference type="PROSITE" id="PS50157">
    <property type="entry name" value="ZINC_FINGER_C2H2_2"/>
    <property type="match status" value="4"/>
</dbReference>
<sequence>MHVTTGKSFSRHSRLIGHQRIHTGNRPYKCGECGKTFRGRTVFIRHKIVHTGEKPYKCHKCSKDFGWWSVLNTSDFTWEKHYHCNECGKAFSQKAGLFNHLKIHTRDKPYQCPQYDRSFSRRSVLRQHQGVHAGVKPYEYSECGKAFVYHSSSSPIRRSTAKKNAISAKSVGKPSVRAASYSTRGATLRRNSEEDKLQENTSEKPE</sequence>
<feature type="compositionally biased region" description="Basic and acidic residues" evidence="11">
    <location>
        <begin position="190"/>
        <end position="206"/>
    </location>
</feature>
<reference evidence="14" key="1">
    <citation type="submission" date="2012-07" db="EMBL/GenBank/DDBJ databases">
        <title>Genome of the Chinese tree shrew, a rising model animal genetically related to primates.</title>
        <authorList>
            <person name="Zhang G."/>
            <person name="Fan Y."/>
            <person name="Yao Y."/>
            <person name="Huang Z."/>
        </authorList>
    </citation>
    <scope>NUCLEOTIDE SEQUENCE [LARGE SCALE GENOMIC DNA]</scope>
</reference>
<keyword evidence="2" id="KW-0479">Metal-binding</keyword>
<keyword evidence="7" id="KW-0238">DNA-binding</keyword>
<keyword evidence="3" id="KW-0677">Repeat</keyword>
<dbReference type="Gene3D" id="3.30.160.60">
    <property type="entry name" value="Classic Zinc Finger"/>
    <property type="match status" value="5"/>
</dbReference>
<feature type="domain" description="C2H2-type" evidence="12">
    <location>
        <begin position="28"/>
        <end position="55"/>
    </location>
</feature>
<evidence type="ECO:0000313" key="14">
    <source>
        <dbReference type="Proteomes" id="UP000011518"/>
    </source>
</evidence>
<evidence type="ECO:0000256" key="7">
    <source>
        <dbReference type="ARBA" id="ARBA00023125"/>
    </source>
</evidence>
<dbReference type="GO" id="GO:0045893">
    <property type="term" value="P:positive regulation of DNA-templated transcription"/>
    <property type="evidence" value="ECO:0007669"/>
    <property type="project" value="UniProtKB-ARBA"/>
</dbReference>
<dbReference type="InParanoid" id="L9KNV7"/>
<dbReference type="InterPro" id="IPR050826">
    <property type="entry name" value="Krueppel_C2H2_ZnFinger"/>
</dbReference>
<evidence type="ECO:0000256" key="9">
    <source>
        <dbReference type="ARBA" id="ARBA00023242"/>
    </source>
</evidence>
<evidence type="ECO:0000256" key="4">
    <source>
        <dbReference type="ARBA" id="ARBA00022771"/>
    </source>
</evidence>
<keyword evidence="6" id="KW-0805">Transcription regulation</keyword>
<dbReference type="GO" id="GO:0005694">
    <property type="term" value="C:chromosome"/>
    <property type="evidence" value="ECO:0007669"/>
    <property type="project" value="UniProtKB-ARBA"/>
</dbReference>
<dbReference type="InterPro" id="IPR036236">
    <property type="entry name" value="Znf_C2H2_sf"/>
</dbReference>
<keyword evidence="4 10" id="KW-0863">Zinc-finger</keyword>
<evidence type="ECO:0000256" key="2">
    <source>
        <dbReference type="ARBA" id="ARBA00022723"/>
    </source>
</evidence>
<dbReference type="SMART" id="SM00355">
    <property type="entry name" value="ZnF_C2H2"/>
    <property type="match status" value="3"/>
</dbReference>
<dbReference type="GO" id="GO:0008270">
    <property type="term" value="F:zinc ion binding"/>
    <property type="evidence" value="ECO:0007669"/>
    <property type="project" value="UniProtKB-KW"/>
</dbReference>
<keyword evidence="5" id="KW-0862">Zinc</keyword>
<evidence type="ECO:0000256" key="11">
    <source>
        <dbReference type="SAM" id="MobiDB-lite"/>
    </source>
</evidence>
<feature type="region of interest" description="Disordered" evidence="11">
    <location>
        <begin position="158"/>
        <end position="206"/>
    </location>
</feature>
<dbReference type="AlphaFoldDB" id="L9KNV7"/>
<feature type="domain" description="C2H2-type" evidence="12">
    <location>
        <begin position="110"/>
        <end position="137"/>
    </location>
</feature>
<feature type="domain" description="C2H2-type" evidence="12">
    <location>
        <begin position="82"/>
        <end position="109"/>
    </location>
</feature>
<evidence type="ECO:0000256" key="5">
    <source>
        <dbReference type="ARBA" id="ARBA00022833"/>
    </source>
</evidence>
<name>L9KNV7_TUPCH</name>
<accession>L9KNV7</accession>
<dbReference type="InterPro" id="IPR013087">
    <property type="entry name" value="Znf_C2H2_type"/>
</dbReference>
<gene>
    <name evidence="13" type="ORF">TREES_T100018580</name>
</gene>
<dbReference type="PANTHER" id="PTHR24377">
    <property type="entry name" value="IP01015P-RELATED"/>
    <property type="match status" value="1"/>
</dbReference>